<sequence>MTYQETEMDVSGLQKPEDMETGVRGILEPVQVPVLVERDVDIMEERKVKDFLQAGCGCSDTCWKK</sequence>
<dbReference type="InParanoid" id="A0A1X7SQP5"/>
<protein>
    <submittedName>
        <fullName evidence="2">Uncharacterized protein</fullName>
    </submittedName>
</protein>
<feature type="region of interest" description="Disordered" evidence="1">
    <location>
        <begin position="1"/>
        <end position="24"/>
    </location>
</feature>
<accession>A0A1X7SQP5</accession>
<name>A0A1X7SQP5_AMPQE</name>
<organism evidence="2">
    <name type="scientific">Amphimedon queenslandica</name>
    <name type="common">Sponge</name>
    <dbReference type="NCBI Taxonomy" id="400682"/>
    <lineage>
        <taxon>Eukaryota</taxon>
        <taxon>Metazoa</taxon>
        <taxon>Porifera</taxon>
        <taxon>Demospongiae</taxon>
        <taxon>Heteroscleromorpha</taxon>
        <taxon>Haplosclerida</taxon>
        <taxon>Niphatidae</taxon>
        <taxon>Amphimedon</taxon>
    </lineage>
</organism>
<evidence type="ECO:0000256" key="1">
    <source>
        <dbReference type="SAM" id="MobiDB-lite"/>
    </source>
</evidence>
<dbReference type="AlphaFoldDB" id="A0A1X7SQP5"/>
<dbReference type="EnsemblMetazoa" id="Aqu2.1.04410_001">
    <property type="protein sequence ID" value="Aqu2.1.04410_001"/>
    <property type="gene ID" value="Aqu2.1.04410"/>
</dbReference>
<evidence type="ECO:0000313" key="2">
    <source>
        <dbReference type="EnsemblMetazoa" id="Aqu2.1.04410_001"/>
    </source>
</evidence>
<reference evidence="2" key="1">
    <citation type="submission" date="2017-05" db="UniProtKB">
        <authorList>
            <consortium name="EnsemblMetazoa"/>
        </authorList>
    </citation>
    <scope>IDENTIFICATION</scope>
</reference>
<proteinExistence type="predicted"/>